<feature type="region of interest" description="Disordered" evidence="1">
    <location>
        <begin position="1"/>
        <end position="47"/>
    </location>
</feature>
<sequence length="68" mass="6760">MVAATKASAEKIAGSDSRSETISQSPCIPGAFGPPARRSVKGFGGQSARLPAKKVFSNASAASAPIPS</sequence>
<organism evidence="2 3">
    <name type="scientific">Sinisalibacter aestuarii</name>
    <dbReference type="NCBI Taxonomy" id="2949426"/>
    <lineage>
        <taxon>Bacteria</taxon>
        <taxon>Pseudomonadati</taxon>
        <taxon>Pseudomonadota</taxon>
        <taxon>Alphaproteobacteria</taxon>
        <taxon>Rhodobacterales</taxon>
        <taxon>Roseobacteraceae</taxon>
        <taxon>Sinisalibacter</taxon>
    </lineage>
</organism>
<dbReference type="EMBL" id="BROH01000006">
    <property type="protein sequence ID" value="GKY88371.1"/>
    <property type="molecule type" value="Genomic_DNA"/>
</dbReference>
<protein>
    <submittedName>
        <fullName evidence="2">Uncharacterized protein</fullName>
    </submittedName>
</protein>
<dbReference type="Proteomes" id="UP001144205">
    <property type="component" value="Unassembled WGS sequence"/>
</dbReference>
<name>A0ABQ5LVI5_9RHOB</name>
<keyword evidence="3" id="KW-1185">Reference proteome</keyword>
<evidence type="ECO:0000313" key="3">
    <source>
        <dbReference type="Proteomes" id="UP001144205"/>
    </source>
</evidence>
<comment type="caution">
    <text evidence="2">The sequence shown here is derived from an EMBL/GenBank/DDBJ whole genome shotgun (WGS) entry which is preliminary data.</text>
</comment>
<reference evidence="2" key="1">
    <citation type="journal article" date="2023" name="Int. J. Syst. Evol. Microbiol.">
        <title>Sinisalibacter aestuarii sp. nov., isolated from estuarine sediment of the Arakawa River.</title>
        <authorList>
            <person name="Arafat S.T."/>
            <person name="Hirano S."/>
            <person name="Sato A."/>
            <person name="Takeuchi K."/>
            <person name="Yasuda T."/>
            <person name="Terahara T."/>
            <person name="Hamada M."/>
            <person name="Kobayashi T."/>
        </authorList>
    </citation>
    <scope>NUCLEOTIDE SEQUENCE</scope>
    <source>
        <strain evidence="2">B-399</strain>
    </source>
</reference>
<evidence type="ECO:0000256" key="1">
    <source>
        <dbReference type="SAM" id="MobiDB-lite"/>
    </source>
</evidence>
<accession>A0ABQ5LVI5</accession>
<evidence type="ECO:0000313" key="2">
    <source>
        <dbReference type="EMBL" id="GKY88371.1"/>
    </source>
</evidence>
<proteinExistence type="predicted"/>
<gene>
    <name evidence="2" type="ORF">STA1M1_22400</name>
</gene>